<dbReference type="SMART" id="SM00320">
    <property type="entry name" value="WD40"/>
    <property type="match status" value="1"/>
</dbReference>
<evidence type="ECO:0000313" key="4">
    <source>
        <dbReference type="Proteomes" id="UP001215712"/>
    </source>
</evidence>
<dbReference type="AlphaFoldDB" id="A0AAD6HJJ0"/>
<evidence type="ECO:0008006" key="5">
    <source>
        <dbReference type="Google" id="ProtNLM"/>
    </source>
</evidence>
<dbReference type="EMBL" id="JAQJAN010000009">
    <property type="protein sequence ID" value="KAJ5719958.1"/>
    <property type="molecule type" value="Genomic_DNA"/>
</dbReference>
<feature type="compositionally biased region" description="Low complexity" evidence="2">
    <location>
        <begin position="239"/>
        <end position="248"/>
    </location>
</feature>
<reference evidence="3" key="2">
    <citation type="submission" date="2023-01" db="EMBL/GenBank/DDBJ databases">
        <authorList>
            <person name="Petersen C."/>
        </authorList>
    </citation>
    <scope>NUCLEOTIDE SEQUENCE</scope>
    <source>
        <strain evidence="3">IBT 17514</strain>
    </source>
</reference>
<accession>A0AAD6HJJ0</accession>
<keyword evidence="4" id="KW-1185">Reference proteome</keyword>
<feature type="compositionally biased region" description="Basic and acidic residues" evidence="2">
    <location>
        <begin position="96"/>
        <end position="109"/>
    </location>
</feature>
<dbReference type="Proteomes" id="UP001215712">
    <property type="component" value="Unassembled WGS sequence"/>
</dbReference>
<dbReference type="SUPFAM" id="SSF50978">
    <property type="entry name" value="WD40 repeat-like"/>
    <property type="match status" value="1"/>
</dbReference>
<feature type="region of interest" description="Disordered" evidence="2">
    <location>
        <begin position="234"/>
        <end position="256"/>
    </location>
</feature>
<feature type="region of interest" description="Disordered" evidence="2">
    <location>
        <begin position="78"/>
        <end position="129"/>
    </location>
</feature>
<dbReference type="PANTHER" id="PTHR43991:SF12">
    <property type="entry name" value="WD REPEAT PROTEIN (AFU_ORTHOLOGUE AFUA_8G05640)"/>
    <property type="match status" value="1"/>
</dbReference>
<comment type="caution">
    <text evidence="3">The sequence shown here is derived from an EMBL/GenBank/DDBJ whole genome shotgun (WGS) entry which is preliminary data.</text>
</comment>
<reference evidence="3" key="1">
    <citation type="journal article" date="2023" name="IMA Fungus">
        <title>Comparative genomic study of the Penicillium genus elucidates a diverse pangenome and 15 lateral gene transfer events.</title>
        <authorList>
            <person name="Petersen C."/>
            <person name="Sorensen T."/>
            <person name="Nielsen M.R."/>
            <person name="Sondergaard T.E."/>
            <person name="Sorensen J.L."/>
            <person name="Fitzpatrick D.A."/>
            <person name="Frisvad J.C."/>
            <person name="Nielsen K.L."/>
        </authorList>
    </citation>
    <scope>NUCLEOTIDE SEQUENCE</scope>
    <source>
        <strain evidence="3">IBT 17514</strain>
    </source>
</reference>
<feature type="region of interest" description="Disordered" evidence="2">
    <location>
        <begin position="1"/>
        <end position="34"/>
    </location>
</feature>
<dbReference type="Pfam" id="PF00400">
    <property type="entry name" value="WD40"/>
    <property type="match status" value="1"/>
</dbReference>
<dbReference type="PANTHER" id="PTHR43991">
    <property type="entry name" value="WD REPEAT PROTEIN (AFU_ORTHOLOGUE AFUA_8G05640)-RELATED"/>
    <property type="match status" value="1"/>
</dbReference>
<dbReference type="InterPro" id="IPR001680">
    <property type="entry name" value="WD40_rpt"/>
</dbReference>
<dbReference type="PROSITE" id="PS50294">
    <property type="entry name" value="WD_REPEATS_REGION"/>
    <property type="match status" value="1"/>
</dbReference>
<feature type="compositionally biased region" description="Polar residues" evidence="2">
    <location>
        <begin position="16"/>
        <end position="30"/>
    </location>
</feature>
<dbReference type="Gene3D" id="2.130.10.10">
    <property type="entry name" value="YVTN repeat-like/Quinoprotein amine dehydrogenase"/>
    <property type="match status" value="1"/>
</dbReference>
<evidence type="ECO:0000313" key="3">
    <source>
        <dbReference type="EMBL" id="KAJ5719958.1"/>
    </source>
</evidence>
<proteinExistence type="predicted"/>
<feature type="compositionally biased region" description="Basic and acidic residues" evidence="2">
    <location>
        <begin position="78"/>
        <end position="87"/>
    </location>
</feature>
<dbReference type="InterPro" id="IPR036322">
    <property type="entry name" value="WD40_repeat_dom_sf"/>
</dbReference>
<organism evidence="3 4">
    <name type="scientific">Penicillium malachiteum</name>
    <dbReference type="NCBI Taxonomy" id="1324776"/>
    <lineage>
        <taxon>Eukaryota</taxon>
        <taxon>Fungi</taxon>
        <taxon>Dikarya</taxon>
        <taxon>Ascomycota</taxon>
        <taxon>Pezizomycotina</taxon>
        <taxon>Eurotiomycetes</taxon>
        <taxon>Eurotiomycetidae</taxon>
        <taxon>Eurotiales</taxon>
        <taxon>Aspergillaceae</taxon>
        <taxon>Penicillium</taxon>
    </lineage>
</organism>
<evidence type="ECO:0000256" key="1">
    <source>
        <dbReference type="PROSITE-ProRule" id="PRU00221"/>
    </source>
</evidence>
<sequence>MWEEDVSTPNMDIPPASNSFNTSTQWTGTASEDDRRLHNVGVAALAAVSQYPHPVDESDSFLVSQVVNAVTASSQPRFDHSEYRGLEAEADADSSGTDRPREPSYREADSNTLSESDLSSRSPVYEGEDNQVDMESIIHDLIGRTLSWQNTATIASSLDYNALQKDMVKDYEPGFENYSSSPSSRSDDDLEEMIKFYPDEEEYLHQRNASLCPDSPTMHDVDLDEFYDRVTYEEPQLEDPQPSGDTTPPGGPFPDAVDDPEIQHASIIHTTTYERNYTIDEFIHRWMVPPVVDDVNSPRGRMPAQLRPITKMLDWKPLDHIYRPARSRREFFDLQQIPWKEILKVKRVDARILRDAWYTSYHNVNNSHSSHASQLPHTESYFRAKSMHTAYKASIEHFQLRNLMSVPAYNTVHFASRSKIHSWSPTVEDFRPLIDLSQPDPDVGIRGPVKISSMKSDLGLVIAGGFYGEYAVQAADGGTGARGLVTPDYNDGITNHVDIIRNRTGRSPICVFASNDRHLRILDCETNIFLSDQELSRPINCTATSPDSRLRVVIGDSPDAWVIEADTGRPVHPLRGHRDFGFACAWSPDMRHIATSNQDRTVKIWDARMWRVLTSIDSDVAGYRSLRFSPVGGGSRTLLCCEPADRISIIDAQLYQSRQVHDFFGEIGGADYSPDGSVIWVANTDPHFGGFMQYERRQWAAGYGLTDLPNEWIREKDLDADDRCVVNSRERKLRFLRNLSDREHSMFSP</sequence>
<gene>
    <name evidence="3" type="ORF">N7493_006836</name>
</gene>
<protein>
    <recommendedName>
        <fullName evidence="5">WD repeat protein</fullName>
    </recommendedName>
</protein>
<dbReference type="PROSITE" id="PS50082">
    <property type="entry name" value="WD_REPEATS_2"/>
    <property type="match status" value="1"/>
</dbReference>
<keyword evidence="1" id="KW-0853">WD repeat</keyword>
<evidence type="ECO:0000256" key="2">
    <source>
        <dbReference type="SAM" id="MobiDB-lite"/>
    </source>
</evidence>
<name>A0AAD6HJJ0_9EURO</name>
<feature type="compositionally biased region" description="Polar residues" evidence="2">
    <location>
        <begin position="110"/>
        <end position="122"/>
    </location>
</feature>
<feature type="repeat" description="WD" evidence="1">
    <location>
        <begin position="574"/>
        <end position="615"/>
    </location>
</feature>
<dbReference type="InterPro" id="IPR015943">
    <property type="entry name" value="WD40/YVTN_repeat-like_dom_sf"/>
</dbReference>